<evidence type="ECO:0000256" key="1">
    <source>
        <dbReference type="SAM" id="SignalP"/>
    </source>
</evidence>
<proteinExistence type="predicted"/>
<dbReference type="EMBL" id="WAAU01000028">
    <property type="protein sequence ID" value="KAB1154592.1"/>
    <property type="molecule type" value="Genomic_DNA"/>
</dbReference>
<protein>
    <submittedName>
        <fullName evidence="2">Sensor of ECF-type sigma factor</fullName>
    </submittedName>
</protein>
<keyword evidence="1" id="KW-0732">Signal</keyword>
<evidence type="ECO:0000313" key="2">
    <source>
        <dbReference type="EMBL" id="KAB1154592.1"/>
    </source>
</evidence>
<name>A0A7J5AAK5_9FLAO</name>
<comment type="caution">
    <text evidence="2">The sequence shown here is derived from an EMBL/GenBank/DDBJ whole genome shotgun (WGS) entry which is preliminary data.</text>
</comment>
<sequence>MKKLILTLIAFSFFATTANAQFKKSSEKIRLYKVSFLTEKLDLTASEAEKFWPIYNKYDKNMMELHREERVSIRKRIKENGGIENLSEKESKEILKNIRTINRQRYEIKAKFHNKISKILPYKKILALEMAEHDFHRSLFKKYKRKRMRK</sequence>
<dbReference type="RefSeq" id="WP_150900675.1">
    <property type="nucleotide sequence ID" value="NZ_CANMHX010000004.1"/>
</dbReference>
<feature type="chain" id="PRO_5029524115" evidence="1">
    <location>
        <begin position="21"/>
        <end position="150"/>
    </location>
</feature>
<organism evidence="2 3">
    <name type="scientific">Tenacibaculum aiptasiae</name>
    <dbReference type="NCBI Taxonomy" id="426481"/>
    <lineage>
        <taxon>Bacteria</taxon>
        <taxon>Pseudomonadati</taxon>
        <taxon>Bacteroidota</taxon>
        <taxon>Flavobacteriia</taxon>
        <taxon>Flavobacteriales</taxon>
        <taxon>Flavobacteriaceae</taxon>
        <taxon>Tenacibaculum</taxon>
    </lineage>
</organism>
<dbReference type="AlphaFoldDB" id="A0A7J5AAK5"/>
<gene>
    <name evidence="2" type="ORF">F7018_13770</name>
</gene>
<keyword evidence="3" id="KW-1185">Reference proteome</keyword>
<accession>A0A7J5AAK5</accession>
<evidence type="ECO:0000313" key="3">
    <source>
        <dbReference type="Proteomes" id="UP000467305"/>
    </source>
</evidence>
<dbReference type="OrthoDB" id="675330at2"/>
<dbReference type="Proteomes" id="UP000467305">
    <property type="component" value="Unassembled WGS sequence"/>
</dbReference>
<reference evidence="2 3" key="1">
    <citation type="submission" date="2019-09" db="EMBL/GenBank/DDBJ databases">
        <authorList>
            <person name="Cao W.R."/>
        </authorList>
    </citation>
    <scope>NUCLEOTIDE SEQUENCE [LARGE SCALE GENOMIC DNA]</scope>
    <source>
        <strain evidence="3">a4</strain>
    </source>
</reference>
<feature type="signal peptide" evidence="1">
    <location>
        <begin position="1"/>
        <end position="20"/>
    </location>
</feature>